<feature type="compositionally biased region" description="Basic and acidic residues" evidence="1">
    <location>
        <begin position="44"/>
        <end position="58"/>
    </location>
</feature>
<gene>
    <name evidence="3" type="ORF">SAMN05443248_4327</name>
</gene>
<dbReference type="InterPro" id="IPR011991">
    <property type="entry name" value="ArsR-like_HTH"/>
</dbReference>
<evidence type="ECO:0000313" key="4">
    <source>
        <dbReference type="Proteomes" id="UP000189796"/>
    </source>
</evidence>
<name>A0A1M5RR11_9BRAD</name>
<dbReference type="PROSITE" id="PS50987">
    <property type="entry name" value="HTH_ARSR_2"/>
    <property type="match status" value="1"/>
</dbReference>
<reference evidence="3 4" key="1">
    <citation type="submission" date="2016-11" db="EMBL/GenBank/DDBJ databases">
        <authorList>
            <person name="Jaros S."/>
            <person name="Januszkiewicz K."/>
            <person name="Wedrychowicz H."/>
        </authorList>
    </citation>
    <scope>NUCLEOTIDE SEQUENCE [LARGE SCALE GENOMIC DNA]</scope>
    <source>
        <strain evidence="3 4">GAS138</strain>
    </source>
</reference>
<evidence type="ECO:0000259" key="2">
    <source>
        <dbReference type="PROSITE" id="PS50987"/>
    </source>
</evidence>
<dbReference type="CDD" id="cd00090">
    <property type="entry name" value="HTH_ARSR"/>
    <property type="match status" value="1"/>
</dbReference>
<dbReference type="PANTHER" id="PTHR38600">
    <property type="entry name" value="TRANSCRIPTIONAL REGULATORY PROTEIN"/>
    <property type="match status" value="1"/>
</dbReference>
<dbReference type="Proteomes" id="UP000189796">
    <property type="component" value="Chromosome I"/>
</dbReference>
<keyword evidence="3" id="KW-0238">DNA-binding</keyword>
<dbReference type="GO" id="GO:0003700">
    <property type="term" value="F:DNA-binding transcription factor activity"/>
    <property type="evidence" value="ECO:0007669"/>
    <property type="project" value="InterPro"/>
</dbReference>
<evidence type="ECO:0000313" key="3">
    <source>
        <dbReference type="EMBL" id="SHH28717.1"/>
    </source>
</evidence>
<dbReference type="Pfam" id="PF12840">
    <property type="entry name" value="HTH_20"/>
    <property type="match status" value="1"/>
</dbReference>
<feature type="region of interest" description="Disordered" evidence="1">
    <location>
        <begin position="1"/>
        <end position="58"/>
    </location>
</feature>
<dbReference type="AlphaFoldDB" id="A0A1M5RR11"/>
<dbReference type="SMART" id="SM00418">
    <property type="entry name" value="HTH_ARSR"/>
    <property type="match status" value="1"/>
</dbReference>
<accession>A0A1M5RR11</accession>
<proteinExistence type="predicted"/>
<dbReference type="Gene3D" id="1.10.10.10">
    <property type="entry name" value="Winged helix-like DNA-binding domain superfamily/Winged helix DNA-binding domain"/>
    <property type="match status" value="1"/>
</dbReference>
<dbReference type="NCBIfam" id="NF033788">
    <property type="entry name" value="HTH_metalloreg"/>
    <property type="match status" value="1"/>
</dbReference>
<protein>
    <submittedName>
        <fullName evidence="3">DNA-binding transcriptional regulator, ArsR family</fullName>
    </submittedName>
</protein>
<dbReference type="PRINTS" id="PR00778">
    <property type="entry name" value="HTHARSR"/>
</dbReference>
<sequence length="219" mass="24838">MRWGKNGSDPASLASPFYPLTNRRRAARSARRKGATKRRKSRKIRDSEADLSRPGKKNCCCEHEVAGDNQQQRMPAHRHADSYPIRKLLLTDARRASIVSCMANHSPHLDNVFSALADPTRRAIIGRLSQGEASVGELARPFDMALPSLMKHIRVLETGGLVESEKHGRVRTCRLMPGAMKGAENWLAEQRAIWEARLDRLESYVATLEKRPPRRRRRD</sequence>
<dbReference type="InterPro" id="IPR036388">
    <property type="entry name" value="WH-like_DNA-bd_sf"/>
</dbReference>
<dbReference type="SUPFAM" id="SSF46785">
    <property type="entry name" value="Winged helix' DNA-binding domain"/>
    <property type="match status" value="1"/>
</dbReference>
<dbReference type="InterPro" id="IPR001845">
    <property type="entry name" value="HTH_ArsR_DNA-bd_dom"/>
</dbReference>
<dbReference type="EMBL" id="LT670817">
    <property type="protein sequence ID" value="SHH28717.1"/>
    <property type="molecule type" value="Genomic_DNA"/>
</dbReference>
<dbReference type="GO" id="GO:0003677">
    <property type="term" value="F:DNA binding"/>
    <property type="evidence" value="ECO:0007669"/>
    <property type="project" value="UniProtKB-KW"/>
</dbReference>
<evidence type="ECO:0000256" key="1">
    <source>
        <dbReference type="SAM" id="MobiDB-lite"/>
    </source>
</evidence>
<dbReference type="PANTHER" id="PTHR38600:SF2">
    <property type="entry name" value="SLL0088 PROTEIN"/>
    <property type="match status" value="1"/>
</dbReference>
<organism evidence="3 4">
    <name type="scientific">Bradyrhizobium erythrophlei</name>
    <dbReference type="NCBI Taxonomy" id="1437360"/>
    <lineage>
        <taxon>Bacteria</taxon>
        <taxon>Pseudomonadati</taxon>
        <taxon>Pseudomonadota</taxon>
        <taxon>Alphaproteobacteria</taxon>
        <taxon>Hyphomicrobiales</taxon>
        <taxon>Nitrobacteraceae</taxon>
        <taxon>Bradyrhizobium</taxon>
    </lineage>
</organism>
<dbReference type="InterPro" id="IPR036390">
    <property type="entry name" value="WH_DNA-bd_sf"/>
</dbReference>
<feature type="compositionally biased region" description="Basic residues" evidence="1">
    <location>
        <begin position="22"/>
        <end position="43"/>
    </location>
</feature>
<feature type="domain" description="HTH arsR-type" evidence="2">
    <location>
        <begin position="101"/>
        <end position="195"/>
    </location>
</feature>